<dbReference type="Gene3D" id="3.40.50.1820">
    <property type="entry name" value="alpha/beta hydrolase"/>
    <property type="match status" value="1"/>
</dbReference>
<name>A0A1Y6HME6_9XANT</name>
<evidence type="ECO:0000256" key="1">
    <source>
        <dbReference type="SAM" id="MobiDB-lite"/>
    </source>
</evidence>
<dbReference type="EMBL" id="LT853885">
    <property type="protein sequence ID" value="SMR04685.1"/>
    <property type="molecule type" value="Genomic_DNA"/>
</dbReference>
<sequence length="274" mass="29545">MPAKTVAGPGGGSLNSTETRAAADSGRQQNSAWAMQRGGRQGDERGRRDGYYERMSNPPFPTESAALTLDGPIGPLDVAVDLPEPDVAVQAVTAIICHPLSTEGGSMHNKVVTMAARALRQLGITVVRFNFRSVGNSAGAFDHGDGEQDDLRAVAAWVRSQRPGNALWLGGFSFGAYVSLRAAGSLQPQALISIAPPAGRWDFSSMQPPAQWLVIQGDADEIVDPQAVYDWLDTLEQQPELVRMPDTSHFFHRKLIDLRGAIQHGVRRWLPAAV</sequence>
<evidence type="ECO:0000259" key="2">
    <source>
        <dbReference type="Pfam" id="PF02129"/>
    </source>
</evidence>
<dbReference type="SUPFAM" id="SSF53474">
    <property type="entry name" value="alpha/beta-Hydrolases"/>
    <property type="match status" value="1"/>
</dbReference>
<dbReference type="eggNOG" id="COG2945">
    <property type="taxonomic scope" value="Bacteria"/>
</dbReference>
<dbReference type="GO" id="GO:0016787">
    <property type="term" value="F:hydrolase activity"/>
    <property type="evidence" value="ECO:0007669"/>
    <property type="project" value="InterPro"/>
</dbReference>
<dbReference type="STRING" id="48664.BER92_16590"/>
<dbReference type="AlphaFoldDB" id="A0A1Y6HME6"/>
<dbReference type="InterPro" id="IPR029058">
    <property type="entry name" value="AB_hydrolase_fold"/>
</dbReference>
<feature type="domain" description="Xaa-Pro dipeptidyl-peptidase-like" evidence="2">
    <location>
        <begin position="119"/>
        <end position="203"/>
    </location>
</feature>
<feature type="region of interest" description="Disordered" evidence="1">
    <location>
        <begin position="1"/>
        <end position="65"/>
    </location>
</feature>
<reference evidence="3 4" key="1">
    <citation type="submission" date="2017-05" db="EMBL/GenBank/DDBJ databases">
        <authorList>
            <person name="Song R."/>
            <person name="Chenine A.L."/>
            <person name="Ruprecht R.M."/>
        </authorList>
    </citation>
    <scope>NUCLEOTIDE SEQUENCE [LARGE SCALE GENOMIC DNA]</scope>
    <source>
        <strain evidence="3">PD5205</strain>
    </source>
</reference>
<proteinExistence type="predicted"/>
<evidence type="ECO:0000313" key="4">
    <source>
        <dbReference type="Proteomes" id="UP000195953"/>
    </source>
</evidence>
<protein>
    <submittedName>
        <fullName evidence="3">Transmembrane protein</fullName>
    </submittedName>
</protein>
<organism evidence="3 4">
    <name type="scientific">Xanthomonas fragariae</name>
    <dbReference type="NCBI Taxonomy" id="48664"/>
    <lineage>
        <taxon>Bacteria</taxon>
        <taxon>Pseudomonadati</taxon>
        <taxon>Pseudomonadota</taxon>
        <taxon>Gammaproteobacteria</taxon>
        <taxon>Lysobacterales</taxon>
        <taxon>Lysobacteraceae</taxon>
        <taxon>Xanthomonas</taxon>
    </lineage>
</organism>
<keyword evidence="3" id="KW-0812">Transmembrane</keyword>
<dbReference type="Pfam" id="PF02129">
    <property type="entry name" value="Peptidase_S15"/>
    <property type="match status" value="1"/>
</dbReference>
<dbReference type="PANTHER" id="PTHR42103:SF2">
    <property type="entry name" value="AB HYDROLASE-1 DOMAIN-CONTAINING PROTEIN"/>
    <property type="match status" value="1"/>
</dbReference>
<evidence type="ECO:0000313" key="3">
    <source>
        <dbReference type="EMBL" id="SMR04685.1"/>
    </source>
</evidence>
<dbReference type="InterPro" id="IPR000383">
    <property type="entry name" value="Xaa-Pro-like_dom"/>
</dbReference>
<feature type="compositionally biased region" description="Basic and acidic residues" evidence="1">
    <location>
        <begin position="40"/>
        <end position="52"/>
    </location>
</feature>
<gene>
    <name evidence="3" type="ORF">PD5205_03409</name>
</gene>
<dbReference type="Proteomes" id="UP000195953">
    <property type="component" value="Chromosome 1"/>
</dbReference>
<accession>A0A1Y6HME6</accession>
<dbReference type="PANTHER" id="PTHR42103">
    <property type="entry name" value="ALPHA/BETA-HYDROLASES SUPERFAMILY PROTEIN"/>
    <property type="match status" value="1"/>
</dbReference>
<keyword evidence="3" id="KW-0472">Membrane</keyword>